<accession>A0ABU3LIC3</accession>
<evidence type="ECO:0000313" key="2">
    <source>
        <dbReference type="Proteomes" id="UP001257277"/>
    </source>
</evidence>
<dbReference type="SUPFAM" id="SSF158587">
    <property type="entry name" value="Jann4075-like"/>
    <property type="match status" value="1"/>
</dbReference>
<dbReference type="InterPro" id="IPR021274">
    <property type="entry name" value="DUF2853"/>
</dbReference>
<protein>
    <submittedName>
        <fullName evidence="1">DUF2853 family protein</fullName>
    </submittedName>
</protein>
<sequence length="111" mass="12987">MNKFEEKVVFYESIMDQLNISYEHDLFTKVTKGLGPSIFKRDAECVSSSDEKEVFTVRNNFLIGKLGLEDSDTFDQLIKEVALRMGKTNRHKYRAIVYYMLVKELGQESKY</sequence>
<gene>
    <name evidence="1" type="ORF">RQM59_10585</name>
</gene>
<dbReference type="EMBL" id="JAVTTO010000004">
    <property type="protein sequence ID" value="MDT7832827.1"/>
    <property type="molecule type" value="Genomic_DNA"/>
</dbReference>
<organism evidence="1 2">
    <name type="scientific">Asprobacillus argus</name>
    <dbReference type="NCBI Taxonomy" id="3076534"/>
    <lineage>
        <taxon>Bacteria</taxon>
        <taxon>Pseudomonadati</taxon>
        <taxon>Bacteroidota</taxon>
        <taxon>Flavobacteriia</taxon>
        <taxon>Flavobacteriales</taxon>
        <taxon>Flavobacteriaceae</taxon>
        <taxon>Asprobacillus</taxon>
    </lineage>
</organism>
<dbReference type="InterPro" id="IPR023154">
    <property type="entry name" value="Jann4075-like_sf"/>
</dbReference>
<name>A0ABU3LIC3_9FLAO</name>
<dbReference type="Pfam" id="PF11015">
    <property type="entry name" value="DUF2853"/>
    <property type="match status" value="1"/>
</dbReference>
<dbReference type="Proteomes" id="UP001257277">
    <property type="component" value="Unassembled WGS sequence"/>
</dbReference>
<comment type="caution">
    <text evidence="1">The sequence shown here is derived from an EMBL/GenBank/DDBJ whole genome shotgun (WGS) entry which is preliminary data.</text>
</comment>
<evidence type="ECO:0000313" key="1">
    <source>
        <dbReference type="EMBL" id="MDT7832827.1"/>
    </source>
</evidence>
<reference evidence="1 2" key="1">
    <citation type="submission" date="2023-09" db="EMBL/GenBank/DDBJ databases">
        <title>Novel taxa isolated from Blanes Bay.</title>
        <authorList>
            <person name="Rey-Velasco X."/>
            <person name="Lucena T."/>
        </authorList>
    </citation>
    <scope>NUCLEOTIDE SEQUENCE [LARGE SCALE GENOMIC DNA]</scope>
    <source>
        <strain evidence="1 2">S356</strain>
    </source>
</reference>
<proteinExistence type="predicted"/>
<dbReference type="Gene3D" id="1.10.238.120">
    <property type="entry name" value="Jann4075-like"/>
    <property type="match status" value="1"/>
</dbReference>
<keyword evidence="2" id="KW-1185">Reference proteome</keyword>
<dbReference type="RefSeq" id="WP_349242080.1">
    <property type="nucleotide sequence ID" value="NZ_JAVTTO010000004.1"/>
</dbReference>